<reference evidence="8 9" key="1">
    <citation type="journal article" date="2020" name="ISME J.">
        <title>Uncovering the hidden diversity of litter-decomposition mechanisms in mushroom-forming fungi.</title>
        <authorList>
            <person name="Floudas D."/>
            <person name="Bentzer J."/>
            <person name="Ahren D."/>
            <person name="Johansson T."/>
            <person name="Persson P."/>
            <person name="Tunlid A."/>
        </authorList>
    </citation>
    <scope>NUCLEOTIDE SEQUENCE [LARGE SCALE GENOMIC DNA]</scope>
    <source>
        <strain evidence="8 9">CBS 661.87</strain>
    </source>
</reference>
<comment type="caution">
    <text evidence="8">The sequence shown here is derived from an EMBL/GenBank/DDBJ whole genome shotgun (WGS) entry which is preliminary data.</text>
</comment>
<comment type="subcellular location">
    <subcellularLocation>
        <location evidence="1">Nucleus</location>
        <location evidence="1">Nucleolus</location>
    </subcellularLocation>
</comment>
<feature type="compositionally biased region" description="Basic and acidic residues" evidence="7">
    <location>
        <begin position="203"/>
        <end position="214"/>
    </location>
</feature>
<dbReference type="InterPro" id="IPR007276">
    <property type="entry name" value="Nop14"/>
</dbReference>
<organism evidence="8 9">
    <name type="scientific">Tricholomella constricta</name>
    <dbReference type="NCBI Taxonomy" id="117010"/>
    <lineage>
        <taxon>Eukaryota</taxon>
        <taxon>Fungi</taxon>
        <taxon>Dikarya</taxon>
        <taxon>Basidiomycota</taxon>
        <taxon>Agaricomycotina</taxon>
        <taxon>Agaricomycetes</taxon>
        <taxon>Agaricomycetidae</taxon>
        <taxon>Agaricales</taxon>
        <taxon>Tricholomatineae</taxon>
        <taxon>Lyophyllaceae</taxon>
        <taxon>Tricholomella</taxon>
    </lineage>
</organism>
<feature type="compositionally biased region" description="Acidic residues" evidence="7">
    <location>
        <begin position="360"/>
        <end position="372"/>
    </location>
</feature>
<dbReference type="EMBL" id="JAACJP010000001">
    <property type="protein sequence ID" value="KAF5387626.1"/>
    <property type="molecule type" value="Genomic_DNA"/>
</dbReference>
<evidence type="ECO:0000256" key="3">
    <source>
        <dbReference type="ARBA" id="ARBA00022517"/>
    </source>
</evidence>
<dbReference type="Pfam" id="PF04147">
    <property type="entry name" value="Nop14"/>
    <property type="match status" value="1"/>
</dbReference>
<feature type="compositionally biased region" description="Basic and acidic residues" evidence="7">
    <location>
        <begin position="852"/>
        <end position="863"/>
    </location>
</feature>
<evidence type="ECO:0000313" key="8">
    <source>
        <dbReference type="EMBL" id="KAF5387626.1"/>
    </source>
</evidence>
<feature type="compositionally biased region" description="Basic and acidic residues" evidence="7">
    <location>
        <begin position="873"/>
        <end position="888"/>
    </location>
</feature>
<accession>A0A8H5HQX9</accession>
<dbReference type="PANTHER" id="PTHR23183:SF0">
    <property type="entry name" value="NUCLEOLAR PROTEIN 14"/>
    <property type="match status" value="1"/>
</dbReference>
<dbReference type="GO" id="GO:0030490">
    <property type="term" value="P:maturation of SSU-rRNA"/>
    <property type="evidence" value="ECO:0007669"/>
    <property type="project" value="TreeGrafter"/>
</dbReference>
<evidence type="ECO:0000313" key="9">
    <source>
        <dbReference type="Proteomes" id="UP000565441"/>
    </source>
</evidence>
<feature type="region of interest" description="Disordered" evidence="7">
    <location>
        <begin position="1"/>
        <end position="42"/>
    </location>
</feature>
<comment type="similarity">
    <text evidence="2">Belongs to the NOP14 family.</text>
</comment>
<feature type="region of interest" description="Disordered" evidence="7">
    <location>
        <begin position="849"/>
        <end position="896"/>
    </location>
</feature>
<keyword evidence="5" id="KW-0539">Nucleus</keyword>
<evidence type="ECO:0000256" key="2">
    <source>
        <dbReference type="ARBA" id="ARBA00007466"/>
    </source>
</evidence>
<keyword evidence="9" id="KW-1185">Reference proteome</keyword>
<evidence type="ECO:0000256" key="7">
    <source>
        <dbReference type="SAM" id="MobiDB-lite"/>
    </source>
</evidence>
<name>A0A8H5HQX9_9AGAR</name>
<evidence type="ECO:0000256" key="5">
    <source>
        <dbReference type="ARBA" id="ARBA00023242"/>
    </source>
</evidence>
<feature type="region of interest" description="Disordered" evidence="7">
    <location>
        <begin position="168"/>
        <end position="444"/>
    </location>
</feature>
<feature type="region of interest" description="Disordered" evidence="7">
    <location>
        <begin position="803"/>
        <end position="832"/>
    </location>
</feature>
<evidence type="ECO:0000256" key="4">
    <source>
        <dbReference type="ARBA" id="ARBA00022552"/>
    </source>
</evidence>
<dbReference type="Proteomes" id="UP000565441">
    <property type="component" value="Unassembled WGS sequence"/>
</dbReference>
<gene>
    <name evidence="8" type="ORF">D9615_000719</name>
</gene>
<feature type="compositionally biased region" description="Basic and acidic residues" evidence="7">
    <location>
        <begin position="810"/>
        <end position="832"/>
    </location>
</feature>
<evidence type="ECO:0000256" key="1">
    <source>
        <dbReference type="ARBA" id="ARBA00004604"/>
    </source>
</evidence>
<dbReference type="GO" id="GO:0030692">
    <property type="term" value="C:Noc4p-Nop14p complex"/>
    <property type="evidence" value="ECO:0007669"/>
    <property type="project" value="TreeGrafter"/>
</dbReference>
<feature type="compositionally biased region" description="Basic and acidic residues" evidence="7">
    <location>
        <begin position="33"/>
        <end position="42"/>
    </location>
</feature>
<feature type="compositionally biased region" description="Basic residues" evidence="7">
    <location>
        <begin position="434"/>
        <end position="444"/>
    </location>
</feature>
<feature type="compositionally biased region" description="Acidic residues" evidence="7">
    <location>
        <begin position="170"/>
        <end position="182"/>
    </location>
</feature>
<feature type="compositionally biased region" description="Basic and acidic residues" evidence="7">
    <location>
        <begin position="229"/>
        <end position="251"/>
    </location>
</feature>
<feature type="compositionally biased region" description="Acidic residues" evidence="7">
    <location>
        <begin position="193"/>
        <end position="202"/>
    </location>
</feature>
<evidence type="ECO:0008006" key="10">
    <source>
        <dbReference type="Google" id="ProtNLM"/>
    </source>
</evidence>
<dbReference type="OrthoDB" id="441771at2759"/>
<feature type="compositionally biased region" description="Acidic residues" evidence="7">
    <location>
        <begin position="382"/>
        <end position="426"/>
    </location>
</feature>
<feature type="compositionally biased region" description="Basic and acidic residues" evidence="7">
    <location>
        <begin position="288"/>
        <end position="329"/>
    </location>
</feature>
<proteinExistence type="inferred from homology"/>
<keyword evidence="3" id="KW-0690">Ribosome biogenesis</keyword>
<keyword evidence="4" id="KW-0698">rRNA processing</keyword>
<dbReference type="AlphaFoldDB" id="A0A8H5HQX9"/>
<protein>
    <recommendedName>
        <fullName evidence="10">Nop14-like protein</fullName>
    </recommendedName>
</protein>
<sequence>MAKGSQLSQLKSALSQAGVTGKPQQGKKRKRSGSVDKDKEKRAAKLEEIQKKLNPFDTKVTKLKHDVGGRKVKGVVGRPAQSKQAGIEQRKKTLLKEFQEKDRAGGIVDRRFGENDPTMSLEERMLERFTKERQRASKGTAFNLEDEDELTHYGQSLSKLDDFDNVGLGLDDDEEDGGQIDDEVVKHTHFGGFDDEEEEDENKEPARKKSKAEVMAEVMAKSKEHKLRRQMEREQEDNVRHELDQDFDALRDLIYAPDPSSTGSNSIPLGRPGTEGTSKPAVLTLPPAKEDYDQHVRELAFDKRAKPKDRTKTEEELALEEKESLEKAERRRRKRMLGLEESDSEDENKSRGKRKRGGDDLDDDFVDGDEWDGLGAGLTEAGEADEEVEDSGSEEEADSGEDDNGEESDEEGVSDDSENEAEEGEHEDLIQAKKSTHRQPLKRKTKELPFTFPCPSTHEEFLEIVDDVNDSDVPTVVKRIRALHHTSLGPDNKFKLQALMTVLIDHTLYIASPPEPRFTLVSSLLPHINALTQAYPVQAAECFVEKLSIMHKNLKHGLSRGALNPEAKTWPGLSELALLRLIGSTWSTSDLNHAVISPARVLMGGYLGLGRVRSLGDISSGLFLCTLFLQFEELSKRLVPEAVNFLINTVLHLAPHQYKNVASLPGSFPSPDFRSDLCRTLSLSVKTPSKIIPQKANLTAILSAERPTEQAKADLLSLTLSLLGKFSDMYKGLDGFIELYEPISEILKHIDAANLAKTLQTQLAGLQDTLGRLVKFSRQARQPLRLQAHKPIPIPTYIPKFESTTSSYLRRQDPDHERNESAKLRNQYKQERKGAIRELRKDAKFLAGVEQQKQKEKDRSYHDRMKRVFGSIEGERAEEKAMEREKTKEKRRAGRK</sequence>
<dbReference type="GO" id="GO:0032040">
    <property type="term" value="C:small-subunit processome"/>
    <property type="evidence" value="ECO:0007669"/>
    <property type="project" value="InterPro"/>
</dbReference>
<evidence type="ECO:0000256" key="6">
    <source>
        <dbReference type="ARBA" id="ARBA00024695"/>
    </source>
</evidence>
<comment type="function">
    <text evidence="6">Involved in nucleolar processing of pre-18S ribosomal RNA. Has a role in the nuclear export of 40S pre-ribosomal subunit to the cytoplasm.</text>
</comment>
<feature type="compositionally biased region" description="Low complexity" evidence="7">
    <location>
        <begin position="1"/>
        <end position="18"/>
    </location>
</feature>
<dbReference type="PANTHER" id="PTHR23183">
    <property type="entry name" value="NOP14"/>
    <property type="match status" value="1"/>
</dbReference>